<dbReference type="InterPro" id="IPR027396">
    <property type="entry name" value="DsrEFH-like"/>
</dbReference>
<protein>
    <recommendedName>
        <fullName evidence="3">Sulfurtransferase complex subunit TusB</fullName>
    </recommendedName>
</protein>
<reference evidence="1 2" key="1">
    <citation type="submission" date="2019-09" db="EMBL/GenBank/DDBJ databases">
        <title>Wenzhouxiangella sp. Genome sequencing and assembly.</title>
        <authorList>
            <person name="Zhang R."/>
        </authorList>
    </citation>
    <scope>NUCLEOTIDE SEQUENCE [LARGE SCALE GENOMIC DNA]</scope>
    <source>
        <strain evidence="1 2">W260</strain>
    </source>
</reference>
<dbReference type="SUPFAM" id="SSF75169">
    <property type="entry name" value="DsrEFH-like"/>
    <property type="match status" value="1"/>
</dbReference>
<evidence type="ECO:0008006" key="3">
    <source>
        <dbReference type="Google" id="ProtNLM"/>
    </source>
</evidence>
<dbReference type="EMBL" id="VYXP01000010">
    <property type="protein sequence ID" value="KAA9129840.1"/>
    <property type="molecule type" value="Genomic_DNA"/>
</dbReference>
<name>A0A5N0T443_9GAMM</name>
<dbReference type="AlphaFoldDB" id="A0A5N0T443"/>
<dbReference type="Proteomes" id="UP000325372">
    <property type="component" value="Unassembled WGS sequence"/>
</dbReference>
<dbReference type="InterPro" id="IPR007215">
    <property type="entry name" value="Sulphur_relay_TusB/DsrH"/>
</dbReference>
<organism evidence="1 2">
    <name type="scientific">Marinihelvus fidelis</name>
    <dbReference type="NCBI Taxonomy" id="2613842"/>
    <lineage>
        <taxon>Bacteria</taxon>
        <taxon>Pseudomonadati</taxon>
        <taxon>Pseudomonadota</taxon>
        <taxon>Gammaproteobacteria</taxon>
        <taxon>Chromatiales</taxon>
        <taxon>Wenzhouxiangellaceae</taxon>
        <taxon>Marinihelvus</taxon>
    </lineage>
</organism>
<accession>A0A5N0T443</accession>
<sequence>MSDDITSRLHLLMSARADAVADCLGQLGPDDEVLLVDSGVSLLAPVRPGDDGAPALAGLLARARRVCALETDVRARGLPASPDIPLVGDDDWVRMVHRHRHVLSWT</sequence>
<keyword evidence="2" id="KW-1185">Reference proteome</keyword>
<comment type="caution">
    <text evidence="1">The sequence shown here is derived from an EMBL/GenBank/DDBJ whole genome shotgun (WGS) entry which is preliminary data.</text>
</comment>
<evidence type="ECO:0000313" key="2">
    <source>
        <dbReference type="Proteomes" id="UP000325372"/>
    </source>
</evidence>
<gene>
    <name evidence="1" type="ORF">F3N42_13730</name>
</gene>
<dbReference type="GO" id="GO:0005737">
    <property type="term" value="C:cytoplasm"/>
    <property type="evidence" value="ECO:0007669"/>
    <property type="project" value="InterPro"/>
</dbReference>
<dbReference type="Gene3D" id="3.40.1260.10">
    <property type="entry name" value="DsrEFH-like"/>
    <property type="match status" value="1"/>
</dbReference>
<evidence type="ECO:0000313" key="1">
    <source>
        <dbReference type="EMBL" id="KAA9129840.1"/>
    </source>
</evidence>
<dbReference type="RefSeq" id="WP_150865061.1">
    <property type="nucleotide sequence ID" value="NZ_VYXP01000010.1"/>
</dbReference>
<proteinExistence type="predicted"/>
<dbReference type="Pfam" id="PF04077">
    <property type="entry name" value="DsrH"/>
    <property type="match status" value="1"/>
</dbReference>
<dbReference type="GO" id="GO:0002143">
    <property type="term" value="P:tRNA wobble position uridine thiolation"/>
    <property type="evidence" value="ECO:0007669"/>
    <property type="project" value="InterPro"/>
</dbReference>